<dbReference type="Gene3D" id="3.90.550.10">
    <property type="entry name" value="Spore Coat Polysaccharide Biosynthesis Protein SpsA, Chain A"/>
    <property type="match status" value="1"/>
</dbReference>
<dbReference type="InterPro" id="IPR050256">
    <property type="entry name" value="Glycosyltransferase_2"/>
</dbReference>
<protein>
    <submittedName>
        <fullName evidence="9">Putative glycosyltransferase</fullName>
        <ecNumber evidence="9">2.4.-.-</ecNumber>
    </submittedName>
</protein>
<evidence type="ECO:0000256" key="7">
    <source>
        <dbReference type="SAM" id="Phobius"/>
    </source>
</evidence>
<keyword evidence="3 9" id="KW-0808">Transferase</keyword>
<dbReference type="CDD" id="cd04187">
    <property type="entry name" value="DPM1_like_bac"/>
    <property type="match status" value="1"/>
</dbReference>
<name>A0A644YET0_9ZZZZ</name>
<dbReference type="InterPro" id="IPR001173">
    <property type="entry name" value="Glyco_trans_2-like"/>
</dbReference>
<keyword evidence="6 7" id="KW-0472">Membrane</keyword>
<dbReference type="Pfam" id="PF00535">
    <property type="entry name" value="Glycos_transf_2"/>
    <property type="match status" value="1"/>
</dbReference>
<evidence type="ECO:0000256" key="1">
    <source>
        <dbReference type="ARBA" id="ARBA00004141"/>
    </source>
</evidence>
<dbReference type="EMBL" id="VSSQ01004905">
    <property type="protein sequence ID" value="MPM27085.1"/>
    <property type="molecule type" value="Genomic_DNA"/>
</dbReference>
<dbReference type="EC" id="2.4.-.-" evidence="9"/>
<proteinExistence type="predicted"/>
<evidence type="ECO:0000256" key="3">
    <source>
        <dbReference type="ARBA" id="ARBA00022679"/>
    </source>
</evidence>
<evidence type="ECO:0000313" key="9">
    <source>
        <dbReference type="EMBL" id="MPM27085.1"/>
    </source>
</evidence>
<dbReference type="AlphaFoldDB" id="A0A644YET0"/>
<feature type="transmembrane region" description="Helical" evidence="7">
    <location>
        <begin position="230"/>
        <end position="251"/>
    </location>
</feature>
<reference evidence="9" key="1">
    <citation type="submission" date="2019-08" db="EMBL/GenBank/DDBJ databases">
        <authorList>
            <person name="Kucharzyk K."/>
            <person name="Murdoch R.W."/>
            <person name="Higgins S."/>
            <person name="Loffler F."/>
        </authorList>
    </citation>
    <scope>NUCLEOTIDE SEQUENCE</scope>
</reference>
<evidence type="ECO:0000256" key="2">
    <source>
        <dbReference type="ARBA" id="ARBA00022676"/>
    </source>
</evidence>
<evidence type="ECO:0000256" key="6">
    <source>
        <dbReference type="ARBA" id="ARBA00023136"/>
    </source>
</evidence>
<keyword evidence="2 9" id="KW-0328">Glycosyltransferase</keyword>
<dbReference type="PANTHER" id="PTHR48090">
    <property type="entry name" value="UNDECAPRENYL-PHOSPHATE 4-DEOXY-4-FORMAMIDO-L-ARABINOSE TRANSFERASE-RELATED"/>
    <property type="match status" value="1"/>
</dbReference>
<dbReference type="InterPro" id="IPR029044">
    <property type="entry name" value="Nucleotide-diphossugar_trans"/>
</dbReference>
<evidence type="ECO:0000259" key="8">
    <source>
        <dbReference type="Pfam" id="PF00535"/>
    </source>
</evidence>
<dbReference type="GO" id="GO:0016757">
    <property type="term" value="F:glycosyltransferase activity"/>
    <property type="evidence" value="ECO:0007669"/>
    <property type="project" value="UniProtKB-KW"/>
</dbReference>
<comment type="caution">
    <text evidence="9">The sequence shown here is derived from an EMBL/GenBank/DDBJ whole genome shotgun (WGS) entry which is preliminary data.</text>
</comment>
<feature type="transmembrane region" description="Helical" evidence="7">
    <location>
        <begin position="263"/>
        <end position="288"/>
    </location>
</feature>
<evidence type="ECO:0000256" key="5">
    <source>
        <dbReference type="ARBA" id="ARBA00022989"/>
    </source>
</evidence>
<keyword evidence="4 7" id="KW-0812">Transmembrane</keyword>
<keyword evidence="5 7" id="KW-1133">Transmembrane helix</keyword>
<organism evidence="9">
    <name type="scientific">bioreactor metagenome</name>
    <dbReference type="NCBI Taxonomy" id="1076179"/>
    <lineage>
        <taxon>unclassified sequences</taxon>
        <taxon>metagenomes</taxon>
        <taxon>ecological metagenomes</taxon>
    </lineage>
</organism>
<dbReference type="GO" id="GO:0005886">
    <property type="term" value="C:plasma membrane"/>
    <property type="evidence" value="ECO:0007669"/>
    <property type="project" value="TreeGrafter"/>
</dbReference>
<gene>
    <name evidence="9" type="ORF">SDC9_73590</name>
</gene>
<feature type="domain" description="Glycosyltransferase 2-like" evidence="8">
    <location>
        <begin position="6"/>
        <end position="168"/>
    </location>
</feature>
<evidence type="ECO:0000256" key="4">
    <source>
        <dbReference type="ARBA" id="ARBA00022692"/>
    </source>
</evidence>
<sequence>MRKKISIVIPVFNEEENLREFYTRLTKVLSGLSYDYDIIFVDDGSRDTSAAILYDLSETDEHVQAYLLSRNFGHQMALTCGLDHAEGDAVITMDGDLQHPPELVPELLSLWEGGYEIVQTVRKDTADASYFKKLTSSTYYKLINNMSKVHITPGGSDFRLMDRVAVEALKLYNERARFIRGLVNNLGFKLTTLEFIAPPRFAGKSKYNLHKMLHFALDGITAFSNVPLRWAFYVGLVFGFGSMLVLGHVLFIKLFTEEAVSGWATIAASVLFLGGIQLVGIGILGEYIGRIFEEVKQRPLYLIGRHLKKG</sequence>
<comment type="subcellular location">
    <subcellularLocation>
        <location evidence="1">Membrane</location>
        <topology evidence="1">Multi-pass membrane protein</topology>
    </subcellularLocation>
</comment>
<dbReference type="SUPFAM" id="SSF53448">
    <property type="entry name" value="Nucleotide-diphospho-sugar transferases"/>
    <property type="match status" value="1"/>
</dbReference>
<accession>A0A644YET0</accession>
<dbReference type="PANTHER" id="PTHR48090:SF1">
    <property type="entry name" value="PROPHAGE BACTOPRENOL GLUCOSYL TRANSFERASE HOMOLOG"/>
    <property type="match status" value="1"/>
</dbReference>